<keyword evidence="3" id="KW-1185">Reference proteome</keyword>
<dbReference type="CDD" id="cd08587">
    <property type="entry name" value="PI-PLCXDc_like"/>
    <property type="match status" value="1"/>
</dbReference>
<feature type="domain" description="Phosphatidylinositol-specific phospholipase C X" evidence="1">
    <location>
        <begin position="26"/>
        <end position="208"/>
    </location>
</feature>
<reference evidence="2 3" key="1">
    <citation type="journal article" date="2015" name="PLoS Pathog.">
        <title>Leptomonas seymouri: Adaptations to the Dixenous Life Cycle Analyzed by Genome Sequencing, Transcriptome Profiling and Co-infection with Leishmania donovani.</title>
        <authorList>
            <person name="Kraeva N."/>
            <person name="Butenko A."/>
            <person name="Hlavacova J."/>
            <person name="Kostygov A."/>
            <person name="Myskova J."/>
            <person name="Grybchuk D."/>
            <person name="Lestinova T."/>
            <person name="Votypka J."/>
            <person name="Volf P."/>
            <person name="Opperdoes F."/>
            <person name="Flegontov P."/>
            <person name="Lukes J."/>
            <person name="Yurchenko V."/>
        </authorList>
    </citation>
    <scope>NUCLEOTIDE SEQUENCE [LARGE SCALE GENOMIC DNA]</scope>
    <source>
        <strain evidence="2 3">ATCC 30220</strain>
    </source>
</reference>
<dbReference type="OMA" id="NHFYAME"/>
<dbReference type="PANTHER" id="PTHR13593:SF113">
    <property type="entry name" value="SI:DKEY-266F7.9"/>
    <property type="match status" value="1"/>
</dbReference>
<accession>A0A0N1PBL4</accession>
<dbReference type="VEuPathDB" id="TriTrypDB:Lsey_0124_0140"/>
<protein>
    <submittedName>
        <fullName evidence="2">Glycosylphosphatidylinositol-specific phospholipase C</fullName>
    </submittedName>
</protein>
<dbReference type="InterPro" id="IPR000909">
    <property type="entry name" value="PLipase_C_PInositol-sp_X_dom"/>
</dbReference>
<gene>
    <name evidence="2" type="ORF">ABL78_4355</name>
</gene>
<dbReference type="InterPro" id="IPR051057">
    <property type="entry name" value="PI-PLC_domain"/>
</dbReference>
<dbReference type="AlphaFoldDB" id="A0A0N1PBL4"/>
<evidence type="ECO:0000313" key="2">
    <source>
        <dbReference type="EMBL" id="KPI86580.1"/>
    </source>
</evidence>
<evidence type="ECO:0000313" key="3">
    <source>
        <dbReference type="Proteomes" id="UP000038009"/>
    </source>
</evidence>
<dbReference type="OrthoDB" id="1046782at2759"/>
<dbReference type="InterPro" id="IPR017946">
    <property type="entry name" value="PLC-like_Pdiesterase_TIM-brl"/>
</dbReference>
<dbReference type="Proteomes" id="UP000038009">
    <property type="component" value="Unassembled WGS sequence"/>
</dbReference>
<sequence>MSDMCELAAQLQSHNWSGRTWMWDIRDAIGPMSIAQVAMVGTHNTATSRITRTSKFGRDGPKMLRKNGVLASFVRFVGGVFLPSWSKCQRMTIEGQLNFGVRYFDLRIAPYSELSTSLYTTHGLLSTKLEEVLGAVETFVTDPATSHEFILLDFQHVFLSPNDPGYTAFFQSLLRIKEICVPRPANGAPFPSLSELWKTRQRVFIFMGCNFDVDQLAFVCSREQHLSSPWLNKHNKRDLLHALDEQALAQRRTYAEKVFSTQAIITPNYRTVLSGFFTFGILPSSVRALAKSANPDLMQWFWMRNTSCTPSIGMHKNVLLLDFPELSMAEVRWDGGSLRGTAVDICVCANLLRGLKSASAPERVLSCRLRPSDDMAGD</sequence>
<dbReference type="EMBL" id="LJSK01000124">
    <property type="protein sequence ID" value="KPI86580.1"/>
    <property type="molecule type" value="Genomic_DNA"/>
</dbReference>
<dbReference type="SMART" id="SM00148">
    <property type="entry name" value="PLCXc"/>
    <property type="match status" value="1"/>
</dbReference>
<dbReference type="Gene3D" id="3.20.20.190">
    <property type="entry name" value="Phosphatidylinositol (PI) phosphodiesterase"/>
    <property type="match status" value="1"/>
</dbReference>
<dbReference type="SUPFAM" id="SSF51695">
    <property type="entry name" value="PLC-like phosphodiesterases"/>
    <property type="match status" value="1"/>
</dbReference>
<dbReference type="PANTHER" id="PTHR13593">
    <property type="match status" value="1"/>
</dbReference>
<proteinExistence type="predicted"/>
<organism evidence="2 3">
    <name type="scientific">Leptomonas seymouri</name>
    <dbReference type="NCBI Taxonomy" id="5684"/>
    <lineage>
        <taxon>Eukaryota</taxon>
        <taxon>Discoba</taxon>
        <taxon>Euglenozoa</taxon>
        <taxon>Kinetoplastea</taxon>
        <taxon>Metakinetoplastina</taxon>
        <taxon>Trypanosomatida</taxon>
        <taxon>Trypanosomatidae</taxon>
        <taxon>Leishmaniinae</taxon>
        <taxon>Leptomonas</taxon>
    </lineage>
</organism>
<evidence type="ECO:0000259" key="1">
    <source>
        <dbReference type="SMART" id="SM00148"/>
    </source>
</evidence>
<comment type="caution">
    <text evidence="2">The sequence shown here is derived from an EMBL/GenBank/DDBJ whole genome shotgun (WGS) entry which is preliminary data.</text>
</comment>
<dbReference type="GO" id="GO:0006629">
    <property type="term" value="P:lipid metabolic process"/>
    <property type="evidence" value="ECO:0007669"/>
    <property type="project" value="InterPro"/>
</dbReference>
<name>A0A0N1PBL4_LEPSE</name>
<dbReference type="GO" id="GO:0008081">
    <property type="term" value="F:phosphoric diester hydrolase activity"/>
    <property type="evidence" value="ECO:0007669"/>
    <property type="project" value="InterPro"/>
</dbReference>